<dbReference type="Proteomes" id="UP001418796">
    <property type="component" value="Unassembled WGS sequence"/>
</dbReference>
<evidence type="ECO:0000313" key="2">
    <source>
        <dbReference type="Proteomes" id="UP001418796"/>
    </source>
</evidence>
<reference evidence="1 2" key="1">
    <citation type="submission" date="2024-03" db="EMBL/GenBank/DDBJ databases">
        <title>Bacilli Hybrid Assemblies.</title>
        <authorList>
            <person name="Kovac J."/>
        </authorList>
    </citation>
    <scope>NUCLEOTIDE SEQUENCE [LARGE SCALE GENOMIC DNA]</scope>
    <source>
        <strain evidence="1 2">FSL R7-0666</strain>
    </source>
</reference>
<organism evidence="1 2">
    <name type="scientific">Alkalicoccobacillus gibsonii</name>
    <dbReference type="NCBI Taxonomy" id="79881"/>
    <lineage>
        <taxon>Bacteria</taxon>
        <taxon>Bacillati</taxon>
        <taxon>Bacillota</taxon>
        <taxon>Bacilli</taxon>
        <taxon>Bacillales</taxon>
        <taxon>Bacillaceae</taxon>
        <taxon>Alkalicoccobacillus</taxon>
    </lineage>
</organism>
<gene>
    <name evidence="1" type="ORF">MKY91_03810</name>
</gene>
<comment type="caution">
    <text evidence="1">The sequence shown here is derived from an EMBL/GenBank/DDBJ whole genome shotgun (WGS) entry which is preliminary data.</text>
</comment>
<protein>
    <recommendedName>
        <fullName evidence="3">Transposase</fullName>
    </recommendedName>
</protein>
<dbReference type="EMBL" id="JBCITK010000001">
    <property type="protein sequence ID" value="MEN0642287.1"/>
    <property type="molecule type" value="Genomic_DNA"/>
</dbReference>
<evidence type="ECO:0008006" key="3">
    <source>
        <dbReference type="Google" id="ProtNLM"/>
    </source>
</evidence>
<keyword evidence="2" id="KW-1185">Reference proteome</keyword>
<dbReference type="RefSeq" id="WP_343129420.1">
    <property type="nucleotide sequence ID" value="NZ_JBCITK010000001.1"/>
</dbReference>
<evidence type="ECO:0000313" key="1">
    <source>
        <dbReference type="EMBL" id="MEN0642287.1"/>
    </source>
</evidence>
<accession>A0ABU9VF80</accession>
<name>A0ABU9VF80_9BACI</name>
<proteinExistence type="predicted"/>
<sequence>MTFKEMQSLLQQAVPLAKQMEGDWQARMKLALHSVKVNHYMKQPISKDVIHKLLEHGVSYRRISRNYKVGRNEISVFESMQ</sequence>